<protein>
    <submittedName>
        <fullName evidence="1">Uncharacterized protein</fullName>
    </submittedName>
</protein>
<reference evidence="2" key="1">
    <citation type="submission" date="2005-09" db="EMBL/GenBank/DDBJ databases">
        <title>Complete genome sequence of Clostridium kluyveri and comparative genomics of Clostridia species.</title>
        <authorList>
            <person name="Inui M."/>
            <person name="Nonaka H."/>
            <person name="Shinoda Y."/>
            <person name="Ikenaga Y."/>
            <person name="Abe M."/>
            <person name="Naito K."/>
            <person name="Vertes A.A."/>
            <person name="Yukawa H."/>
        </authorList>
    </citation>
    <scope>NUCLEOTIDE SEQUENCE [LARGE SCALE GENOMIC DNA]</scope>
    <source>
        <strain evidence="2">NBRC 12016</strain>
    </source>
</reference>
<accession>B9E457</accession>
<organism evidence="1 2">
    <name type="scientific">Clostridium kluyveri (strain NBRC 12016)</name>
    <dbReference type="NCBI Taxonomy" id="583346"/>
    <lineage>
        <taxon>Bacteria</taxon>
        <taxon>Bacillati</taxon>
        <taxon>Bacillota</taxon>
        <taxon>Clostridia</taxon>
        <taxon>Eubacteriales</taxon>
        <taxon>Clostridiaceae</taxon>
        <taxon>Clostridium</taxon>
    </lineage>
</organism>
<proteinExistence type="predicted"/>
<name>B9E457_CLOK1</name>
<evidence type="ECO:0000313" key="1">
    <source>
        <dbReference type="EMBL" id="BAH07282.1"/>
    </source>
</evidence>
<dbReference type="EMBL" id="AP009049">
    <property type="protein sequence ID" value="BAH07282.1"/>
    <property type="molecule type" value="Genomic_DNA"/>
</dbReference>
<evidence type="ECO:0000313" key="2">
    <source>
        <dbReference type="Proteomes" id="UP000007969"/>
    </source>
</evidence>
<dbReference type="HOGENOM" id="CLU_2367890_0_0_9"/>
<dbReference type="KEGG" id="ckr:CKR_2231"/>
<dbReference type="AlphaFoldDB" id="B9E457"/>
<sequence>MHLYLTCPATTDTALHILNALEYNTMLHIYIVFTNCYDIIMRMLKDIKISTLNDERLFSILFYFKGEQTYTILWQLHLSFKYPATTDTSLVITII</sequence>
<gene>
    <name evidence="1" type="ordered locus">CKR_2231</name>
</gene>
<dbReference type="Proteomes" id="UP000007969">
    <property type="component" value="Chromosome"/>
</dbReference>